<organism evidence="2 3">
    <name type="scientific">Romanomermis culicivorax</name>
    <name type="common">Nematode worm</name>
    <dbReference type="NCBI Taxonomy" id="13658"/>
    <lineage>
        <taxon>Eukaryota</taxon>
        <taxon>Metazoa</taxon>
        <taxon>Ecdysozoa</taxon>
        <taxon>Nematoda</taxon>
        <taxon>Enoplea</taxon>
        <taxon>Dorylaimia</taxon>
        <taxon>Mermithida</taxon>
        <taxon>Mermithoidea</taxon>
        <taxon>Mermithidae</taxon>
        <taxon>Romanomermis</taxon>
    </lineage>
</organism>
<sequence>MDTIAQNPSWRNKRVVRFPRAGQETHRSTDTRSTLFDPHSKASLQRQSGEYFDDELYIFHEIW</sequence>
<evidence type="ECO:0000256" key="1">
    <source>
        <dbReference type="SAM" id="MobiDB-lite"/>
    </source>
</evidence>
<dbReference type="Proteomes" id="UP000887565">
    <property type="component" value="Unplaced"/>
</dbReference>
<dbReference type="WBParaSite" id="nRc.2.0.1.t30038-RA">
    <property type="protein sequence ID" value="nRc.2.0.1.t30038-RA"/>
    <property type="gene ID" value="nRc.2.0.1.g30038"/>
</dbReference>
<evidence type="ECO:0000313" key="2">
    <source>
        <dbReference type="Proteomes" id="UP000887565"/>
    </source>
</evidence>
<dbReference type="AlphaFoldDB" id="A0A915JVD4"/>
<feature type="region of interest" description="Disordered" evidence="1">
    <location>
        <begin position="19"/>
        <end position="41"/>
    </location>
</feature>
<evidence type="ECO:0000313" key="3">
    <source>
        <dbReference type="WBParaSite" id="nRc.2.0.1.t30038-RA"/>
    </source>
</evidence>
<proteinExistence type="predicted"/>
<reference evidence="3" key="1">
    <citation type="submission" date="2022-11" db="UniProtKB">
        <authorList>
            <consortium name="WormBaseParasite"/>
        </authorList>
    </citation>
    <scope>IDENTIFICATION</scope>
</reference>
<name>A0A915JVD4_ROMCU</name>
<accession>A0A915JVD4</accession>
<keyword evidence="2" id="KW-1185">Reference proteome</keyword>
<protein>
    <submittedName>
        <fullName evidence="3">Uncharacterized protein</fullName>
    </submittedName>
</protein>